<dbReference type="CDD" id="cd21455">
    <property type="entry name" value="DLC-like_DYNLT1_DYNLT3"/>
    <property type="match status" value="1"/>
</dbReference>
<dbReference type="PANTHER" id="PTHR21367:SF1">
    <property type="entry name" value="ARGINYL-TRNA--PROTEIN TRANSFERASE 1"/>
    <property type="match status" value="1"/>
</dbReference>
<accession>A0A261XZG9</accession>
<evidence type="ECO:0000256" key="4">
    <source>
        <dbReference type="ARBA" id="ARBA00023315"/>
    </source>
</evidence>
<keyword evidence="4" id="KW-0012">Acyltransferase</keyword>
<evidence type="ECO:0000259" key="6">
    <source>
        <dbReference type="Pfam" id="PF04376"/>
    </source>
</evidence>
<dbReference type="InterPro" id="IPR030700">
    <property type="entry name" value="N-end_Aminoacyl_Trfase"/>
</dbReference>
<dbReference type="OrthoDB" id="74183at2759"/>
<comment type="similarity">
    <text evidence="1">Belongs to the R-transferase family.</text>
</comment>
<dbReference type="EC" id="2.3.2.8" evidence="2"/>
<dbReference type="InterPro" id="IPR007472">
    <property type="entry name" value="N-end_Aminoacyl_Trfase_C"/>
</dbReference>
<dbReference type="Pfam" id="PF03645">
    <property type="entry name" value="Tctex-1"/>
    <property type="match status" value="1"/>
</dbReference>
<evidence type="ECO:0000259" key="7">
    <source>
        <dbReference type="Pfam" id="PF04377"/>
    </source>
</evidence>
<feature type="domain" description="N-end aminoacyl transferase N-terminal" evidence="6">
    <location>
        <begin position="97"/>
        <end position="200"/>
    </location>
</feature>
<gene>
    <name evidence="8" type="ORF">BZG36_03469</name>
</gene>
<keyword evidence="3" id="KW-0808">Transferase</keyword>
<evidence type="ECO:0000256" key="3">
    <source>
        <dbReference type="ARBA" id="ARBA00022679"/>
    </source>
</evidence>
<name>A0A261XZG9_9FUNG</name>
<dbReference type="GO" id="GO:0005737">
    <property type="term" value="C:cytoplasm"/>
    <property type="evidence" value="ECO:0007669"/>
    <property type="project" value="TreeGrafter"/>
</dbReference>
<evidence type="ECO:0000313" key="9">
    <source>
        <dbReference type="Proteomes" id="UP000242875"/>
    </source>
</evidence>
<dbReference type="InterPro" id="IPR016181">
    <property type="entry name" value="Acyl_CoA_acyltransferase"/>
</dbReference>
<dbReference type="InterPro" id="IPR007471">
    <property type="entry name" value="N-end_Aminoacyl_Trfase_N"/>
</dbReference>
<feature type="region of interest" description="Disordered" evidence="5">
    <location>
        <begin position="463"/>
        <end position="491"/>
    </location>
</feature>
<dbReference type="Gene3D" id="3.30.1140.40">
    <property type="entry name" value="Tctex-1"/>
    <property type="match status" value="1"/>
</dbReference>
<dbReference type="Pfam" id="PF04377">
    <property type="entry name" value="ATE_C"/>
    <property type="match status" value="1"/>
</dbReference>
<feature type="domain" description="N-end rule aminoacyl transferase C-terminal" evidence="7">
    <location>
        <begin position="286"/>
        <end position="436"/>
    </location>
</feature>
<protein>
    <recommendedName>
        <fullName evidence="2">arginyltransferase</fullName>
        <ecNumber evidence="2">2.3.2.8</ecNumber>
    </recommendedName>
</protein>
<proteinExistence type="inferred from homology"/>
<dbReference type="EMBL" id="MVBO01000069">
    <property type="protein sequence ID" value="OZJ03769.1"/>
    <property type="molecule type" value="Genomic_DNA"/>
</dbReference>
<dbReference type="GO" id="GO:0004057">
    <property type="term" value="F:arginyl-tRNA--protein transferase activity"/>
    <property type="evidence" value="ECO:0007669"/>
    <property type="project" value="UniProtKB-EC"/>
</dbReference>
<dbReference type="PANTHER" id="PTHR21367">
    <property type="entry name" value="ARGININE-TRNA-PROTEIN TRANSFERASE 1"/>
    <property type="match status" value="1"/>
</dbReference>
<evidence type="ECO:0000313" key="8">
    <source>
        <dbReference type="EMBL" id="OZJ03769.1"/>
    </source>
</evidence>
<dbReference type="Proteomes" id="UP000242875">
    <property type="component" value="Unassembled WGS sequence"/>
</dbReference>
<evidence type="ECO:0000256" key="1">
    <source>
        <dbReference type="ARBA" id="ARBA00009991"/>
    </source>
</evidence>
<feature type="region of interest" description="Disordered" evidence="5">
    <location>
        <begin position="223"/>
        <end position="248"/>
    </location>
</feature>
<comment type="caution">
    <text evidence="8">The sequence shown here is derived from an EMBL/GenBank/DDBJ whole genome shotgun (WGS) entry which is preliminary data.</text>
</comment>
<dbReference type="AlphaFoldDB" id="A0A261XZG9"/>
<keyword evidence="9" id="KW-1185">Reference proteome</keyword>
<sequence>MAVQAQENLNDKFNSEQVVSILKEISEQVIGDEPYHHTKVADWNAALISKCLERLKANENYKYIVTSVIIQKRGAGFFAGHQALWDGEHDGMWYSVSSCGYCHGSKAKQTCDIAVQEGSDDSLSADESVAQPRRKKVKTSKSYGMVAHVASCQDYQDLIDRGWRRSGTYMYKPNLKESCCPQYTIRLEAGKFKPSKSQRKLVHKFIRYLEGSWEPHNEKMEIDEAQSAEQSQKRPANKKGKQKDTKAEIKTGDEFVDLMLTAEQENPAHKRRFRTVFEPSSFSKAKYEVYKKYQISVHHDPPSKLSERSFRRFLVDSPLKSTAVKTNVRGAKFLSHPNHNIGHYGSYHQCYYLDDTLIAVAILDILPSCVSSVYFMYDPDYSFLSLGKYSALREIALVRELGDLLHYTGLQWYYMGFYIQSCDKMRYKAEYRPSEIKDPYDHEWWDVEQCIPLLQRSEFTPLSRHLTQKQSDAENEREEREEDTAPMPGMLHPEKVTMQQLQQVKIYIQKMVVPLAVLDLDSSPELMEEARTFYAVLGDNLAKRVIWALM</sequence>
<organism evidence="8 9">
    <name type="scientific">Bifiguratus adelaidae</name>
    <dbReference type="NCBI Taxonomy" id="1938954"/>
    <lineage>
        <taxon>Eukaryota</taxon>
        <taxon>Fungi</taxon>
        <taxon>Fungi incertae sedis</taxon>
        <taxon>Mucoromycota</taxon>
        <taxon>Mucoromycotina</taxon>
        <taxon>Endogonomycetes</taxon>
        <taxon>Endogonales</taxon>
        <taxon>Endogonales incertae sedis</taxon>
        <taxon>Bifiguratus</taxon>
    </lineage>
</organism>
<evidence type="ECO:0000256" key="2">
    <source>
        <dbReference type="ARBA" id="ARBA00012025"/>
    </source>
</evidence>
<reference evidence="8 9" key="1">
    <citation type="journal article" date="2017" name="Mycologia">
        <title>Bifiguratus adelaidae, gen. et sp. nov., a new member of Mucoromycotina in endophytic and soil-dwelling habitats.</title>
        <authorList>
            <person name="Torres-Cruz T.J."/>
            <person name="Billingsley Tobias T.L."/>
            <person name="Almatruk M."/>
            <person name="Hesse C."/>
            <person name="Kuske C.R."/>
            <person name="Desiro A."/>
            <person name="Benucci G.M."/>
            <person name="Bonito G."/>
            <person name="Stajich J.E."/>
            <person name="Dunlap C."/>
            <person name="Arnold A.E."/>
            <person name="Porras-Alfaro A."/>
        </authorList>
    </citation>
    <scope>NUCLEOTIDE SEQUENCE [LARGE SCALE GENOMIC DNA]</scope>
    <source>
        <strain evidence="8 9">AZ0501</strain>
    </source>
</reference>
<dbReference type="InterPro" id="IPR005334">
    <property type="entry name" value="Tctex-1-like"/>
</dbReference>
<dbReference type="InterPro" id="IPR038586">
    <property type="entry name" value="Tctex-1-like_sf"/>
</dbReference>
<dbReference type="SUPFAM" id="SSF55729">
    <property type="entry name" value="Acyl-CoA N-acyltransferases (Nat)"/>
    <property type="match status" value="1"/>
</dbReference>
<dbReference type="Pfam" id="PF04376">
    <property type="entry name" value="ATE_N"/>
    <property type="match status" value="1"/>
</dbReference>
<evidence type="ECO:0000256" key="5">
    <source>
        <dbReference type="SAM" id="MobiDB-lite"/>
    </source>
</evidence>